<dbReference type="EMBL" id="JAKNSF020000037">
    <property type="protein sequence ID" value="KAK7727636.1"/>
    <property type="molecule type" value="Genomic_DNA"/>
</dbReference>
<gene>
    <name evidence="1" type="ORF">SLS63_007078</name>
</gene>
<comment type="caution">
    <text evidence="1">The sequence shown here is derived from an EMBL/GenBank/DDBJ whole genome shotgun (WGS) entry which is preliminary data.</text>
</comment>
<reference evidence="1 2" key="1">
    <citation type="submission" date="2024-02" db="EMBL/GenBank/DDBJ databases">
        <title>De novo assembly and annotation of 12 fungi associated with fruit tree decline syndrome in Ontario, Canada.</title>
        <authorList>
            <person name="Sulman M."/>
            <person name="Ellouze W."/>
            <person name="Ilyukhin E."/>
        </authorList>
    </citation>
    <scope>NUCLEOTIDE SEQUENCE [LARGE SCALE GENOMIC DNA]</scope>
    <source>
        <strain evidence="1 2">M169</strain>
    </source>
</reference>
<evidence type="ECO:0000313" key="2">
    <source>
        <dbReference type="Proteomes" id="UP001430848"/>
    </source>
</evidence>
<sequence length="216" mass="24468">MSQPRNPSNNIYVDTLVALKGASKDPMRTKNIDACLKKARETPDAITREQVIWAIHGKAAIIEDRKKQILKVHKDHGKELDKVFALTKPTFQIPNPTEDEIKAVALYSDKWQDHPYGMHTIWAQIRMDPDYGLGQKEVNIDIGYDTGSTAQGVPAPILEAMIGKSPRVKWFEDKAAMGDGNIRVTYTGMFQLKLFMDKQRKIPLQDWFGTYGSYMG</sequence>
<organism evidence="1 2">
    <name type="scientific">Diaporthe eres</name>
    <name type="common">Phomopsis oblonga</name>
    <dbReference type="NCBI Taxonomy" id="83184"/>
    <lineage>
        <taxon>Eukaryota</taxon>
        <taxon>Fungi</taxon>
        <taxon>Dikarya</taxon>
        <taxon>Ascomycota</taxon>
        <taxon>Pezizomycotina</taxon>
        <taxon>Sordariomycetes</taxon>
        <taxon>Sordariomycetidae</taxon>
        <taxon>Diaporthales</taxon>
        <taxon>Diaporthaceae</taxon>
        <taxon>Diaporthe</taxon>
        <taxon>Diaporthe eres species complex</taxon>
    </lineage>
</organism>
<protein>
    <submittedName>
        <fullName evidence="1">Uncharacterized protein</fullName>
    </submittedName>
</protein>
<dbReference type="Proteomes" id="UP001430848">
    <property type="component" value="Unassembled WGS sequence"/>
</dbReference>
<accession>A0ABR1P725</accession>
<proteinExistence type="predicted"/>
<evidence type="ECO:0000313" key="1">
    <source>
        <dbReference type="EMBL" id="KAK7727636.1"/>
    </source>
</evidence>
<keyword evidence="2" id="KW-1185">Reference proteome</keyword>
<name>A0ABR1P725_DIAER</name>